<proteinExistence type="predicted"/>
<dbReference type="AlphaFoldDB" id="A0AAD9JFX9"/>
<evidence type="ECO:0000313" key="1">
    <source>
        <dbReference type="EMBL" id="KAK2151700.1"/>
    </source>
</evidence>
<dbReference type="Proteomes" id="UP001208570">
    <property type="component" value="Unassembled WGS sequence"/>
</dbReference>
<keyword evidence="2" id="KW-1185">Reference proteome</keyword>
<accession>A0AAD9JFX9</accession>
<sequence length="93" mass="10587">MNPGSNKLDFIGLTEVSHIHENVSYSIDGYHPIIYKTRPDNARGRGGVGLYINEYLQYIVKQDLSVFISDVHESLFVEIESYGIVAILHHLRI</sequence>
<evidence type="ECO:0000313" key="2">
    <source>
        <dbReference type="Proteomes" id="UP001208570"/>
    </source>
</evidence>
<organism evidence="1 2">
    <name type="scientific">Paralvinella palmiformis</name>
    <dbReference type="NCBI Taxonomy" id="53620"/>
    <lineage>
        <taxon>Eukaryota</taxon>
        <taxon>Metazoa</taxon>
        <taxon>Spiralia</taxon>
        <taxon>Lophotrochozoa</taxon>
        <taxon>Annelida</taxon>
        <taxon>Polychaeta</taxon>
        <taxon>Sedentaria</taxon>
        <taxon>Canalipalpata</taxon>
        <taxon>Terebellida</taxon>
        <taxon>Terebelliformia</taxon>
        <taxon>Alvinellidae</taxon>
        <taxon>Paralvinella</taxon>
    </lineage>
</organism>
<name>A0AAD9JFX9_9ANNE</name>
<dbReference type="EMBL" id="JAODUP010000354">
    <property type="protein sequence ID" value="KAK2151700.1"/>
    <property type="molecule type" value="Genomic_DNA"/>
</dbReference>
<comment type="caution">
    <text evidence="1">The sequence shown here is derived from an EMBL/GenBank/DDBJ whole genome shotgun (WGS) entry which is preliminary data.</text>
</comment>
<gene>
    <name evidence="1" type="ORF">LSH36_354g02012</name>
</gene>
<protein>
    <submittedName>
        <fullName evidence="1">Uncharacterized protein</fullName>
    </submittedName>
</protein>
<reference evidence="1" key="1">
    <citation type="journal article" date="2023" name="Mol. Biol. Evol.">
        <title>Third-Generation Sequencing Reveals the Adaptive Role of the Epigenome in Three Deep-Sea Polychaetes.</title>
        <authorList>
            <person name="Perez M."/>
            <person name="Aroh O."/>
            <person name="Sun Y."/>
            <person name="Lan Y."/>
            <person name="Juniper S.K."/>
            <person name="Young C.R."/>
            <person name="Angers B."/>
            <person name="Qian P.Y."/>
        </authorList>
    </citation>
    <scope>NUCLEOTIDE SEQUENCE</scope>
    <source>
        <strain evidence="1">P08H-3</strain>
    </source>
</reference>